<dbReference type="AlphaFoldDB" id="A0A1Y3NX02"/>
<evidence type="ECO:0000313" key="1">
    <source>
        <dbReference type="EMBL" id="OUM72096.1"/>
    </source>
</evidence>
<dbReference type="EMBL" id="LOHF01000019">
    <property type="protein sequence ID" value="OUM72096.1"/>
    <property type="molecule type" value="Genomic_DNA"/>
</dbReference>
<reference evidence="1 2" key="1">
    <citation type="journal article" date="2017" name="Syst. Appl. Microbiol.">
        <title>Pseudomonas caspiana sp. nov., a citrus pathogen in the Pseudomonas syringae phylogenetic group.</title>
        <authorList>
            <person name="Busquets A."/>
            <person name="Gomila M."/>
            <person name="Beiki F."/>
            <person name="Mulet M."/>
            <person name="Rahimian H."/>
            <person name="Garcia-Valdes E."/>
            <person name="Lalucat J."/>
        </authorList>
    </citation>
    <scope>NUCLEOTIDE SEQUENCE [LARGE SCALE GENOMIC DNA]</scope>
    <source>
        <strain evidence="1 2">FBF102</strain>
    </source>
</reference>
<accession>A0A1Y3NX02</accession>
<name>A0A1Y3NX02_9PSED</name>
<dbReference type="Proteomes" id="UP000195440">
    <property type="component" value="Unassembled WGS sequence"/>
</dbReference>
<proteinExistence type="predicted"/>
<comment type="caution">
    <text evidence="1">The sequence shown here is derived from an EMBL/GenBank/DDBJ whole genome shotgun (WGS) entry which is preliminary data.</text>
</comment>
<keyword evidence="2" id="KW-1185">Reference proteome</keyword>
<gene>
    <name evidence="1" type="ORF">AUC60_19430</name>
</gene>
<protein>
    <submittedName>
        <fullName evidence="1">Uncharacterized protein</fullName>
    </submittedName>
</protein>
<evidence type="ECO:0000313" key="2">
    <source>
        <dbReference type="Proteomes" id="UP000195440"/>
    </source>
</evidence>
<sequence length="68" mass="7579">MGGNDLDFRWEQNLLAMKAPQISGISRPVLSRASPASTGNRSIGSATRQMFEKNTERLFFFSVTFLVP</sequence>
<organism evidence="1 2">
    <name type="scientific">Pseudomonas caspiana</name>
    <dbReference type="NCBI Taxonomy" id="1451454"/>
    <lineage>
        <taxon>Bacteria</taxon>
        <taxon>Pseudomonadati</taxon>
        <taxon>Pseudomonadota</taxon>
        <taxon>Gammaproteobacteria</taxon>
        <taxon>Pseudomonadales</taxon>
        <taxon>Pseudomonadaceae</taxon>
        <taxon>Pseudomonas</taxon>
    </lineage>
</organism>